<evidence type="ECO:0000256" key="7">
    <source>
        <dbReference type="SAM" id="MobiDB-lite"/>
    </source>
</evidence>
<dbReference type="InterPro" id="IPR045069">
    <property type="entry name" value="MATE_euk"/>
</dbReference>
<evidence type="ECO:0000256" key="3">
    <source>
        <dbReference type="ARBA" id="ARBA00022692"/>
    </source>
</evidence>
<dbReference type="GO" id="GO:0016020">
    <property type="term" value="C:membrane"/>
    <property type="evidence" value="ECO:0007669"/>
    <property type="project" value="UniProtKB-SubCell"/>
</dbReference>
<feature type="transmembrane region" description="Helical" evidence="6">
    <location>
        <begin position="592"/>
        <end position="612"/>
    </location>
</feature>
<dbReference type="GO" id="GO:0015297">
    <property type="term" value="F:antiporter activity"/>
    <property type="evidence" value="ECO:0007669"/>
    <property type="project" value="InterPro"/>
</dbReference>
<dbReference type="Proteomes" id="UP000265515">
    <property type="component" value="Unassembled WGS sequence"/>
</dbReference>
<gene>
    <name evidence="8" type="ORF">CBR_g19818</name>
</gene>
<accession>A0A388JU16</accession>
<dbReference type="OMA" id="CFAIALE"/>
<feature type="compositionally biased region" description="Acidic residues" evidence="7">
    <location>
        <begin position="636"/>
        <end position="646"/>
    </location>
</feature>
<feature type="transmembrane region" description="Helical" evidence="6">
    <location>
        <begin position="275"/>
        <end position="292"/>
    </location>
</feature>
<keyword evidence="5 6" id="KW-0472">Membrane</keyword>
<proteinExistence type="inferred from homology"/>
<comment type="caution">
    <text evidence="8">The sequence shown here is derived from an EMBL/GenBank/DDBJ whole genome shotgun (WGS) entry which is preliminary data.</text>
</comment>
<feature type="compositionally biased region" description="Low complexity" evidence="7">
    <location>
        <begin position="700"/>
        <end position="709"/>
    </location>
</feature>
<dbReference type="GO" id="GO:1990961">
    <property type="term" value="P:xenobiotic detoxification by transmembrane export across the plasma membrane"/>
    <property type="evidence" value="ECO:0007669"/>
    <property type="project" value="InterPro"/>
</dbReference>
<reference evidence="8 9" key="1">
    <citation type="journal article" date="2018" name="Cell">
        <title>The Chara Genome: Secondary Complexity and Implications for Plant Terrestrialization.</title>
        <authorList>
            <person name="Nishiyama T."/>
            <person name="Sakayama H."/>
            <person name="Vries J.D."/>
            <person name="Buschmann H."/>
            <person name="Saint-Marcoux D."/>
            <person name="Ullrich K.K."/>
            <person name="Haas F.B."/>
            <person name="Vanderstraeten L."/>
            <person name="Becker D."/>
            <person name="Lang D."/>
            <person name="Vosolsobe S."/>
            <person name="Rombauts S."/>
            <person name="Wilhelmsson P.K.I."/>
            <person name="Janitza P."/>
            <person name="Kern R."/>
            <person name="Heyl A."/>
            <person name="Rumpler F."/>
            <person name="Villalobos L.I.A.C."/>
            <person name="Clay J.M."/>
            <person name="Skokan R."/>
            <person name="Toyoda A."/>
            <person name="Suzuki Y."/>
            <person name="Kagoshima H."/>
            <person name="Schijlen E."/>
            <person name="Tajeshwar N."/>
            <person name="Catarino B."/>
            <person name="Hetherington A.J."/>
            <person name="Saltykova A."/>
            <person name="Bonnot C."/>
            <person name="Breuninger H."/>
            <person name="Symeonidi A."/>
            <person name="Radhakrishnan G.V."/>
            <person name="Van Nieuwerburgh F."/>
            <person name="Deforce D."/>
            <person name="Chang C."/>
            <person name="Karol K.G."/>
            <person name="Hedrich R."/>
            <person name="Ulvskov P."/>
            <person name="Glockner G."/>
            <person name="Delwiche C.F."/>
            <person name="Petrasek J."/>
            <person name="Van de Peer Y."/>
            <person name="Friml J."/>
            <person name="Beilby M."/>
            <person name="Dolan L."/>
            <person name="Kohara Y."/>
            <person name="Sugano S."/>
            <person name="Fujiyama A."/>
            <person name="Delaux P.-M."/>
            <person name="Quint M."/>
            <person name="TheiBen G."/>
            <person name="Hagemann M."/>
            <person name="Harholt J."/>
            <person name="Dunand C."/>
            <person name="Zachgo S."/>
            <person name="Langdale J."/>
            <person name="Maumus F."/>
            <person name="Straeten D.V.D."/>
            <person name="Gould S.B."/>
            <person name="Rensing S.A."/>
        </authorList>
    </citation>
    <scope>NUCLEOTIDE SEQUENCE [LARGE SCALE GENOMIC DNA]</scope>
    <source>
        <strain evidence="8 9">S276</strain>
    </source>
</reference>
<feature type="transmembrane region" description="Helical" evidence="6">
    <location>
        <begin position="304"/>
        <end position="330"/>
    </location>
</feature>
<dbReference type="PANTHER" id="PTHR11206">
    <property type="entry name" value="MULTIDRUG RESISTANCE PROTEIN"/>
    <property type="match status" value="1"/>
</dbReference>
<dbReference type="InterPro" id="IPR002528">
    <property type="entry name" value="MATE_fam"/>
</dbReference>
<dbReference type="STRING" id="69332.A0A388JU16"/>
<feature type="transmembrane region" description="Helical" evidence="6">
    <location>
        <begin position="536"/>
        <end position="554"/>
    </location>
</feature>
<evidence type="ECO:0000256" key="4">
    <source>
        <dbReference type="ARBA" id="ARBA00022989"/>
    </source>
</evidence>
<keyword evidence="9" id="KW-1185">Reference proteome</keyword>
<protein>
    <recommendedName>
        <fullName evidence="6">Protein DETOXIFICATION</fullName>
    </recommendedName>
    <alternativeName>
        <fullName evidence="6">Multidrug and toxic compound extrusion protein</fullName>
    </alternativeName>
</protein>
<evidence type="ECO:0000256" key="2">
    <source>
        <dbReference type="ARBA" id="ARBA00010199"/>
    </source>
</evidence>
<organism evidence="8 9">
    <name type="scientific">Chara braunii</name>
    <name type="common">Braun's stonewort</name>
    <dbReference type="NCBI Taxonomy" id="69332"/>
    <lineage>
        <taxon>Eukaryota</taxon>
        <taxon>Viridiplantae</taxon>
        <taxon>Streptophyta</taxon>
        <taxon>Charophyceae</taxon>
        <taxon>Charales</taxon>
        <taxon>Characeae</taxon>
        <taxon>Chara</taxon>
    </lineage>
</organism>
<feature type="transmembrane region" description="Helical" evidence="6">
    <location>
        <begin position="415"/>
        <end position="436"/>
    </location>
</feature>
<evidence type="ECO:0000256" key="1">
    <source>
        <dbReference type="ARBA" id="ARBA00004141"/>
    </source>
</evidence>
<dbReference type="Pfam" id="PF01554">
    <property type="entry name" value="MatE"/>
    <property type="match status" value="2"/>
</dbReference>
<dbReference type="Gramene" id="GBG61285">
    <property type="protein sequence ID" value="GBG61285"/>
    <property type="gene ID" value="CBR_g19818"/>
</dbReference>
<evidence type="ECO:0000256" key="6">
    <source>
        <dbReference type="RuleBase" id="RU004914"/>
    </source>
</evidence>
<feature type="compositionally biased region" description="Basic and acidic residues" evidence="7">
    <location>
        <begin position="721"/>
        <end position="739"/>
    </location>
</feature>
<feature type="transmembrane region" description="Helical" evidence="6">
    <location>
        <begin position="566"/>
        <end position="586"/>
    </location>
</feature>
<feature type="transmembrane region" description="Helical" evidence="6">
    <location>
        <begin position="367"/>
        <end position="394"/>
    </location>
</feature>
<feature type="transmembrane region" description="Helical" evidence="6">
    <location>
        <begin position="493"/>
        <end position="516"/>
    </location>
</feature>
<dbReference type="GO" id="GO:0042910">
    <property type="term" value="F:xenobiotic transmembrane transporter activity"/>
    <property type="evidence" value="ECO:0007669"/>
    <property type="project" value="InterPro"/>
</dbReference>
<keyword evidence="3 6" id="KW-0812">Transmembrane</keyword>
<evidence type="ECO:0000313" key="9">
    <source>
        <dbReference type="Proteomes" id="UP000265515"/>
    </source>
</evidence>
<keyword evidence="4 6" id="KW-1133">Transmembrane helix</keyword>
<sequence length="747" mass="79077">MAIANNDSLVVSAAPRLSAGPGADLCGIDGRANVRSGLMGEGHRLRTGEEDGEREEEDAPAMAIGIGMTKNDAAVLSAAPPLSAGQGADLCRSDGCANGCSGLMRERRHLQTGEEDGEKDEEAAPAMVKGEEVLLCAAPPPSRSDLTATGTDVGGREWRSELYRQAPPPSRGDLTATGTDVRGREWGSELCQQVHLAAPIIVMNLLWQSRFPIASLFLGRLGTVKLAGGGLAMVLANLTGFCMLNGMSVGIEILCGKAYGARKFGELSLTLQRGLLILLAVCMSTACFWVILPRLLAATGQDPAVVAVTAQFLTFLVPDLVASAGVNALAAFLRSQSITQPIMISTALALVVQTAGGWVAIHVLDLGIAGVAMSLFLSDMTILLSLLVVIWLWYTSSWTGFSRDCFSNLRPLLSLSLPACFAIALEWWSYEFMGVISGLLPDPAVSLASMSIAENISYMYFMVPSGMYLAVSIRMTNELGAHRADRARLCAKVGAYLAAAGGLLGLCTMILCRGIWAPLFTDDPEILRTVDDTLVFVGLCSLVESPASMAAAVARCTGHQTAPAVSVIPSYAVGVTAGLCLAFHVFSGLTGLWTGLAIGQTLNFLLLWVFVLRSLNWEEAAGGARWEARTPGGICQEEEGEGEGEGEGYQLPSSKQSRGGRPKTKMAAHSRHDLPGCSPPKSCYGNQGRDLASSTRYQKARSAAAAASSEPSLTEPLLPCHGDRRHKEEGYHGDHHEDDSSVFSEVL</sequence>
<dbReference type="CDD" id="cd13132">
    <property type="entry name" value="MATE_eukaryotic"/>
    <property type="match status" value="1"/>
</dbReference>
<feature type="region of interest" description="Disordered" evidence="7">
    <location>
        <begin position="634"/>
        <end position="747"/>
    </location>
</feature>
<name>A0A388JU16_CHABU</name>
<evidence type="ECO:0000313" key="8">
    <source>
        <dbReference type="EMBL" id="GBG61285.1"/>
    </source>
</evidence>
<feature type="transmembrane region" description="Helical" evidence="6">
    <location>
        <begin position="456"/>
        <end position="473"/>
    </location>
</feature>
<dbReference type="OrthoDB" id="2126698at2759"/>
<feature type="compositionally biased region" description="Basic residues" evidence="7">
    <location>
        <begin position="658"/>
        <end position="669"/>
    </location>
</feature>
<comment type="similarity">
    <text evidence="2 6">Belongs to the multi antimicrobial extrusion (MATE) (TC 2.A.66.1) family.</text>
</comment>
<dbReference type="EMBL" id="BFEA01000018">
    <property type="protein sequence ID" value="GBG61285.1"/>
    <property type="molecule type" value="Genomic_DNA"/>
</dbReference>
<dbReference type="NCBIfam" id="TIGR00797">
    <property type="entry name" value="matE"/>
    <property type="match status" value="1"/>
</dbReference>
<evidence type="ECO:0000256" key="5">
    <source>
        <dbReference type="ARBA" id="ARBA00023136"/>
    </source>
</evidence>
<comment type="subcellular location">
    <subcellularLocation>
        <location evidence="1">Membrane</location>
        <topology evidence="1">Multi-pass membrane protein</topology>
    </subcellularLocation>
</comment>
<feature type="transmembrane region" description="Helical" evidence="6">
    <location>
        <begin position="230"/>
        <end position="254"/>
    </location>
</feature>
<dbReference type="AlphaFoldDB" id="A0A388JU16"/>
<feature type="transmembrane region" description="Helical" evidence="6">
    <location>
        <begin position="342"/>
        <end position="361"/>
    </location>
</feature>